<organism evidence="2 3">
    <name type="scientific">Trichinella britovi</name>
    <name type="common">Parasitic roundworm</name>
    <dbReference type="NCBI Taxonomy" id="45882"/>
    <lineage>
        <taxon>Eukaryota</taxon>
        <taxon>Metazoa</taxon>
        <taxon>Ecdysozoa</taxon>
        <taxon>Nematoda</taxon>
        <taxon>Enoplea</taxon>
        <taxon>Dorylaimia</taxon>
        <taxon>Trichinellida</taxon>
        <taxon>Trichinellidae</taxon>
        <taxon>Trichinella</taxon>
    </lineage>
</organism>
<sequence>MANLRWLTSAIDDLKDTLDSEKERRQICLVKISDRWSTSAKQWKILTIFSTNEKLSVQRYWNSDAERANGSSNRRTSDPLNQSTFPNNFDTCQHDAFHDPELQLSVISPHWKRCSTNSMSFFDE</sequence>
<dbReference type="OMA" id="SVISPHW"/>
<protein>
    <submittedName>
        <fullName evidence="2">Uncharacterized protein</fullName>
    </submittedName>
</protein>
<evidence type="ECO:0000256" key="1">
    <source>
        <dbReference type="SAM" id="MobiDB-lite"/>
    </source>
</evidence>
<accession>A0A0V1CAB5</accession>
<evidence type="ECO:0000313" key="3">
    <source>
        <dbReference type="Proteomes" id="UP000054653"/>
    </source>
</evidence>
<keyword evidence="3" id="KW-1185">Reference proteome</keyword>
<evidence type="ECO:0000313" key="2">
    <source>
        <dbReference type="EMBL" id="KRY46129.1"/>
    </source>
</evidence>
<feature type="region of interest" description="Disordered" evidence="1">
    <location>
        <begin position="66"/>
        <end position="85"/>
    </location>
</feature>
<feature type="compositionally biased region" description="Polar residues" evidence="1">
    <location>
        <begin position="69"/>
        <end position="85"/>
    </location>
</feature>
<comment type="caution">
    <text evidence="2">The sequence shown here is derived from an EMBL/GenBank/DDBJ whole genome shotgun (WGS) entry which is preliminary data.</text>
</comment>
<dbReference type="EMBL" id="JYDI01000306">
    <property type="protein sequence ID" value="KRY46129.1"/>
    <property type="molecule type" value="Genomic_DNA"/>
</dbReference>
<reference evidence="2 3" key="1">
    <citation type="submission" date="2015-01" db="EMBL/GenBank/DDBJ databases">
        <title>Evolution of Trichinella species and genotypes.</title>
        <authorList>
            <person name="Korhonen P.K."/>
            <person name="Edoardo P."/>
            <person name="Giuseppe L.R."/>
            <person name="Gasser R.B."/>
        </authorList>
    </citation>
    <scope>NUCLEOTIDE SEQUENCE [LARGE SCALE GENOMIC DNA]</scope>
    <source>
        <strain evidence="2">ISS120</strain>
    </source>
</reference>
<gene>
    <name evidence="2" type="ORF">T03_10923</name>
</gene>
<proteinExistence type="predicted"/>
<name>A0A0V1CAB5_TRIBR</name>
<dbReference type="Proteomes" id="UP000054653">
    <property type="component" value="Unassembled WGS sequence"/>
</dbReference>
<dbReference type="AlphaFoldDB" id="A0A0V1CAB5"/>